<sequence length="383" mass="43978">MKRVKNILLIFKTKKLTTFFVMFGFVISMLMISFNISFICALKEEERMIEKLSPPSSYIFSFIEREKANDFSVKSIADNLEHSVDEYTGAYLGDLMIKLDKAKTNEYFEASADWFGEKNSWSYPILEGRCYTSYEIKEEKKVALIGKDLKKYMDNDRTISIHKEKYNVVGIVGLKEKPLPWDSMIFMPMTSLPSSGIEIGIGQGYKGQFPMVMYNCQGNTLKQIDNFIAEGKNKWDKFDNSKPEVLHGYRLLDDIVSLDSNFKFIAIMLYIAAIIQSIVTMMFWIQSMKFEVGLRKAMGHTNFQISRLIYGEIFVLTLFSFAVSIFIQSIFNLFMTNISGYDISLKFQNLVLGIAVVVITSLIVSVYPILKSFKVQPTEAMKL</sequence>
<evidence type="ECO:0000256" key="1">
    <source>
        <dbReference type="ARBA" id="ARBA00004651"/>
    </source>
</evidence>
<name>A0A844FKJ0_9FIRM</name>
<feature type="domain" description="MacB-like periplasmic core" evidence="8">
    <location>
        <begin position="81"/>
        <end position="195"/>
    </location>
</feature>
<protein>
    <submittedName>
        <fullName evidence="9">ABC transporter permease</fullName>
    </submittedName>
</protein>
<dbReference type="AlphaFoldDB" id="A0A844FKJ0"/>
<comment type="subcellular location">
    <subcellularLocation>
        <location evidence="1">Cell membrane</location>
        <topology evidence="1">Multi-pass membrane protein</topology>
    </subcellularLocation>
</comment>
<dbReference type="Proteomes" id="UP000462760">
    <property type="component" value="Unassembled WGS sequence"/>
</dbReference>
<evidence type="ECO:0000256" key="3">
    <source>
        <dbReference type="ARBA" id="ARBA00022692"/>
    </source>
</evidence>
<organism evidence="9 10">
    <name type="scientific">Anaerosalibacter bizertensis</name>
    <dbReference type="NCBI Taxonomy" id="932217"/>
    <lineage>
        <taxon>Bacteria</taxon>
        <taxon>Bacillati</taxon>
        <taxon>Bacillota</taxon>
        <taxon>Tissierellia</taxon>
        <taxon>Tissierellales</taxon>
        <taxon>Sporanaerobacteraceae</taxon>
        <taxon>Anaerosalibacter</taxon>
    </lineage>
</organism>
<dbReference type="InterPro" id="IPR050250">
    <property type="entry name" value="Macrolide_Exporter_MacB"/>
</dbReference>
<reference evidence="9 10" key="1">
    <citation type="submission" date="2019-08" db="EMBL/GenBank/DDBJ databases">
        <title>In-depth cultivation of the pig gut microbiome towards novel bacterial diversity and tailored functional studies.</title>
        <authorList>
            <person name="Wylensek D."/>
            <person name="Hitch T.C.A."/>
            <person name="Clavel T."/>
        </authorList>
    </citation>
    <scope>NUCLEOTIDE SEQUENCE [LARGE SCALE GENOMIC DNA]</scope>
    <source>
        <strain evidence="9 10">Med78-601-WT-4W-RMD-3</strain>
    </source>
</reference>
<evidence type="ECO:0000256" key="6">
    <source>
        <dbReference type="SAM" id="Phobius"/>
    </source>
</evidence>
<dbReference type="RefSeq" id="WP_154485128.1">
    <property type="nucleotide sequence ID" value="NZ_JAHLOA010000012.1"/>
</dbReference>
<feature type="transmembrane region" description="Helical" evidence="6">
    <location>
        <begin position="20"/>
        <end position="39"/>
    </location>
</feature>
<dbReference type="GO" id="GO:0022857">
    <property type="term" value="F:transmembrane transporter activity"/>
    <property type="evidence" value="ECO:0007669"/>
    <property type="project" value="TreeGrafter"/>
</dbReference>
<dbReference type="InterPro" id="IPR003838">
    <property type="entry name" value="ABC3_permease_C"/>
</dbReference>
<evidence type="ECO:0000256" key="4">
    <source>
        <dbReference type="ARBA" id="ARBA00022989"/>
    </source>
</evidence>
<feature type="transmembrane region" description="Helical" evidence="6">
    <location>
        <begin position="350"/>
        <end position="370"/>
    </location>
</feature>
<evidence type="ECO:0000256" key="5">
    <source>
        <dbReference type="ARBA" id="ARBA00023136"/>
    </source>
</evidence>
<gene>
    <name evidence="9" type="ORF">FYJ27_12330</name>
</gene>
<proteinExistence type="predicted"/>
<dbReference type="Pfam" id="PF02687">
    <property type="entry name" value="FtsX"/>
    <property type="match status" value="1"/>
</dbReference>
<evidence type="ECO:0000313" key="10">
    <source>
        <dbReference type="Proteomes" id="UP000462760"/>
    </source>
</evidence>
<keyword evidence="4 6" id="KW-1133">Transmembrane helix</keyword>
<evidence type="ECO:0000259" key="7">
    <source>
        <dbReference type="Pfam" id="PF02687"/>
    </source>
</evidence>
<keyword evidence="3 6" id="KW-0812">Transmembrane</keyword>
<dbReference type="InterPro" id="IPR025857">
    <property type="entry name" value="MacB_PCD"/>
</dbReference>
<dbReference type="OrthoDB" id="1907753at2"/>
<keyword evidence="5 6" id="KW-0472">Membrane</keyword>
<comment type="caution">
    <text evidence="9">The sequence shown here is derived from an EMBL/GenBank/DDBJ whole genome shotgun (WGS) entry which is preliminary data.</text>
</comment>
<dbReference type="GO" id="GO:0005886">
    <property type="term" value="C:plasma membrane"/>
    <property type="evidence" value="ECO:0007669"/>
    <property type="project" value="UniProtKB-SubCell"/>
</dbReference>
<keyword evidence="2" id="KW-1003">Cell membrane</keyword>
<feature type="transmembrane region" description="Helical" evidence="6">
    <location>
        <begin position="308"/>
        <end position="330"/>
    </location>
</feature>
<evidence type="ECO:0000256" key="2">
    <source>
        <dbReference type="ARBA" id="ARBA00022475"/>
    </source>
</evidence>
<dbReference type="PANTHER" id="PTHR30572">
    <property type="entry name" value="MEMBRANE COMPONENT OF TRANSPORTER-RELATED"/>
    <property type="match status" value="1"/>
</dbReference>
<dbReference type="PANTHER" id="PTHR30572:SF9">
    <property type="entry name" value="ABC TRANSPORTER PERMEASE PROTEIN"/>
    <property type="match status" value="1"/>
</dbReference>
<accession>A0A844FKJ0</accession>
<dbReference type="EMBL" id="VULR01000034">
    <property type="protein sequence ID" value="MSS44461.1"/>
    <property type="molecule type" value="Genomic_DNA"/>
</dbReference>
<evidence type="ECO:0000259" key="8">
    <source>
        <dbReference type="Pfam" id="PF12704"/>
    </source>
</evidence>
<feature type="transmembrane region" description="Helical" evidence="6">
    <location>
        <begin position="264"/>
        <end position="287"/>
    </location>
</feature>
<evidence type="ECO:0000313" key="9">
    <source>
        <dbReference type="EMBL" id="MSS44461.1"/>
    </source>
</evidence>
<dbReference type="Pfam" id="PF12704">
    <property type="entry name" value="MacB_PCD"/>
    <property type="match status" value="1"/>
</dbReference>
<feature type="domain" description="ABC3 transporter permease C-terminal" evidence="7">
    <location>
        <begin position="264"/>
        <end position="377"/>
    </location>
</feature>